<evidence type="ECO:0000313" key="3">
    <source>
        <dbReference type="EMBL" id="OGL73899.1"/>
    </source>
</evidence>
<dbReference type="Proteomes" id="UP000176303">
    <property type="component" value="Unassembled WGS sequence"/>
</dbReference>
<accession>A0A1F7U6L7</accession>
<evidence type="ECO:0000256" key="1">
    <source>
        <dbReference type="SAM" id="MobiDB-lite"/>
    </source>
</evidence>
<reference evidence="3 4" key="1">
    <citation type="journal article" date="2016" name="Nat. Commun.">
        <title>Thousands of microbial genomes shed light on interconnected biogeochemical processes in an aquifer system.</title>
        <authorList>
            <person name="Anantharaman K."/>
            <person name="Brown C.T."/>
            <person name="Hug L.A."/>
            <person name="Sharon I."/>
            <person name="Castelle C.J."/>
            <person name="Probst A.J."/>
            <person name="Thomas B.C."/>
            <person name="Singh A."/>
            <person name="Wilkins M.J."/>
            <person name="Karaoz U."/>
            <person name="Brodie E.L."/>
            <person name="Williams K.H."/>
            <person name="Hubbard S.S."/>
            <person name="Banfield J.F."/>
        </authorList>
    </citation>
    <scope>NUCLEOTIDE SEQUENCE [LARGE SCALE GENOMIC DNA]</scope>
</reference>
<keyword evidence="2" id="KW-0472">Membrane</keyword>
<protein>
    <submittedName>
        <fullName evidence="3">Uncharacterized protein</fullName>
    </submittedName>
</protein>
<dbReference type="STRING" id="1802391.A3D72_00225"/>
<feature type="region of interest" description="Disordered" evidence="1">
    <location>
        <begin position="1"/>
        <end position="50"/>
    </location>
</feature>
<comment type="caution">
    <text evidence="3">The sequence shown here is derived from an EMBL/GenBank/DDBJ whole genome shotgun (WGS) entry which is preliminary data.</text>
</comment>
<evidence type="ECO:0000313" key="4">
    <source>
        <dbReference type="Proteomes" id="UP000176303"/>
    </source>
</evidence>
<dbReference type="AlphaFoldDB" id="A0A1F7U6L7"/>
<keyword evidence="2" id="KW-1133">Transmembrane helix</keyword>
<sequence>MKKGKKGGKKEKAQTPIMEPVIPPTAETDPWLVPEGPPAPSPEVSPELPPALTADLFGVGTPDDDLPIGNDSQPTVLPPHRQQLMWVGVAVCMAIVVGGWVWSLRYSLRLPPQPASDSALSDALEQFRSQTASFGQDLSEIKAGLAVVDAEGKEPPAPSQDEVIKTLKEKLSEAAAENQLHP</sequence>
<evidence type="ECO:0000256" key="2">
    <source>
        <dbReference type="SAM" id="Phobius"/>
    </source>
</evidence>
<gene>
    <name evidence="3" type="ORF">A3D72_00225</name>
</gene>
<keyword evidence="2" id="KW-0812">Transmembrane</keyword>
<dbReference type="EMBL" id="MGDZ01000015">
    <property type="protein sequence ID" value="OGL73899.1"/>
    <property type="molecule type" value="Genomic_DNA"/>
</dbReference>
<feature type="compositionally biased region" description="Pro residues" evidence="1">
    <location>
        <begin position="35"/>
        <end position="49"/>
    </location>
</feature>
<feature type="transmembrane region" description="Helical" evidence="2">
    <location>
        <begin position="84"/>
        <end position="102"/>
    </location>
</feature>
<name>A0A1F7U6L7_9BACT</name>
<proteinExistence type="predicted"/>
<organism evidence="3 4">
    <name type="scientific">Candidatus Uhrbacteria bacterium RIFCSPHIGHO2_02_FULL_57_19</name>
    <dbReference type="NCBI Taxonomy" id="1802391"/>
    <lineage>
        <taxon>Bacteria</taxon>
        <taxon>Candidatus Uhriibacteriota</taxon>
    </lineage>
</organism>